<dbReference type="EMBL" id="PXZO01000076">
    <property type="protein sequence ID" value="PSK01700.1"/>
    <property type="molecule type" value="Genomic_DNA"/>
</dbReference>
<accession>A0ABX5FGV2</accession>
<organism evidence="1 2">
    <name type="scientific">Brevibacillus porteri</name>
    <dbReference type="NCBI Taxonomy" id="2126350"/>
    <lineage>
        <taxon>Bacteria</taxon>
        <taxon>Bacillati</taxon>
        <taxon>Bacillota</taxon>
        <taxon>Bacilli</taxon>
        <taxon>Bacillales</taxon>
        <taxon>Paenibacillaceae</taxon>
        <taxon>Brevibacillus</taxon>
    </lineage>
</organism>
<keyword evidence="2" id="KW-1185">Reference proteome</keyword>
<evidence type="ECO:0000313" key="1">
    <source>
        <dbReference type="EMBL" id="PSK01700.1"/>
    </source>
</evidence>
<name>A0ABX5FGV2_9BACL</name>
<reference evidence="1 2" key="1">
    <citation type="submission" date="2018-03" db="EMBL/GenBank/DDBJ databases">
        <title>Brevisbacillus phylogenomics.</title>
        <authorList>
            <person name="Dunlap C."/>
        </authorList>
    </citation>
    <scope>NUCLEOTIDE SEQUENCE [LARGE SCALE GENOMIC DNA]</scope>
    <source>
        <strain evidence="1 2">NRRL B-41110</strain>
    </source>
</reference>
<dbReference type="GeneID" id="95754549"/>
<proteinExistence type="predicted"/>
<sequence>MNEQKETAKQTASVTMLELVGLDNCQVALKLYDLINDKPLDDLLEIGEYLKIVAINKKG</sequence>
<comment type="caution">
    <text evidence="1">The sequence shown here is derived from an EMBL/GenBank/DDBJ whole genome shotgun (WGS) entry which is preliminary data.</text>
</comment>
<dbReference type="Proteomes" id="UP000241645">
    <property type="component" value="Unassembled WGS sequence"/>
</dbReference>
<protein>
    <submittedName>
        <fullName evidence="1">Uncharacterized protein</fullName>
    </submittedName>
</protein>
<evidence type="ECO:0000313" key="2">
    <source>
        <dbReference type="Proteomes" id="UP000241645"/>
    </source>
</evidence>
<dbReference type="RefSeq" id="WP_106836835.1">
    <property type="nucleotide sequence ID" value="NZ_JARMEW010000065.1"/>
</dbReference>
<gene>
    <name evidence="1" type="ORF">C7R92_31290</name>
</gene>